<dbReference type="Pfam" id="PF00628">
    <property type="entry name" value="PHD"/>
    <property type="match status" value="1"/>
</dbReference>
<dbReference type="PANTHER" id="PTHR24102:SF28">
    <property type="entry name" value="PHD-TYPE DOMAIN-CONTAINING PROTEIN"/>
    <property type="match status" value="1"/>
</dbReference>
<dbReference type="PANTHER" id="PTHR24102">
    <property type="entry name" value="PHD FINGER PROTEIN"/>
    <property type="match status" value="1"/>
</dbReference>
<feature type="compositionally biased region" description="Polar residues" evidence="5">
    <location>
        <begin position="88"/>
        <end position="107"/>
    </location>
</feature>
<evidence type="ECO:0000256" key="1">
    <source>
        <dbReference type="ARBA" id="ARBA00022723"/>
    </source>
</evidence>
<feature type="compositionally biased region" description="Acidic residues" evidence="5">
    <location>
        <begin position="1"/>
        <end position="30"/>
    </location>
</feature>
<evidence type="ECO:0000256" key="5">
    <source>
        <dbReference type="SAM" id="MobiDB-lite"/>
    </source>
</evidence>
<gene>
    <name evidence="7" type="primary">BAZ1B_2</name>
    <name evidence="7" type="ORF">OS493_011023</name>
</gene>
<feature type="compositionally biased region" description="Basic residues" evidence="5">
    <location>
        <begin position="180"/>
        <end position="197"/>
    </location>
</feature>
<keyword evidence="7" id="KW-0418">Kinase</keyword>
<evidence type="ECO:0000259" key="6">
    <source>
        <dbReference type="PROSITE" id="PS50016"/>
    </source>
</evidence>
<name>A0A9W9ZGZ9_9CNID</name>
<evidence type="ECO:0000313" key="8">
    <source>
        <dbReference type="Proteomes" id="UP001163046"/>
    </source>
</evidence>
<accession>A0A9W9ZGZ9</accession>
<dbReference type="EMBL" id="MU826354">
    <property type="protein sequence ID" value="KAJ7380303.1"/>
    <property type="molecule type" value="Genomic_DNA"/>
</dbReference>
<dbReference type="InterPro" id="IPR011011">
    <property type="entry name" value="Znf_FYVE_PHD"/>
</dbReference>
<feature type="compositionally biased region" description="Polar residues" evidence="5">
    <location>
        <begin position="220"/>
        <end position="231"/>
    </location>
</feature>
<dbReference type="Gene3D" id="3.30.40.10">
    <property type="entry name" value="Zinc/RING finger domain, C3HC4 (zinc finger)"/>
    <property type="match status" value="1"/>
</dbReference>
<dbReference type="SUPFAM" id="SSF57903">
    <property type="entry name" value="FYVE/PHD zinc finger"/>
    <property type="match status" value="1"/>
</dbReference>
<dbReference type="InterPro" id="IPR013083">
    <property type="entry name" value="Znf_RING/FYVE/PHD"/>
</dbReference>
<feature type="region of interest" description="Disordered" evidence="5">
    <location>
        <begin position="1"/>
        <end position="32"/>
    </location>
</feature>
<dbReference type="SMART" id="SM00249">
    <property type="entry name" value="PHD"/>
    <property type="match status" value="1"/>
</dbReference>
<feature type="domain" description="PHD-type" evidence="6">
    <location>
        <begin position="30"/>
        <end position="77"/>
    </location>
</feature>
<evidence type="ECO:0000256" key="2">
    <source>
        <dbReference type="ARBA" id="ARBA00022771"/>
    </source>
</evidence>
<dbReference type="PROSITE" id="PS01359">
    <property type="entry name" value="ZF_PHD_1"/>
    <property type="match status" value="1"/>
</dbReference>
<feature type="compositionally biased region" description="Basic and acidic residues" evidence="5">
    <location>
        <begin position="198"/>
        <end position="211"/>
    </location>
</feature>
<keyword evidence="8" id="KW-1185">Reference proteome</keyword>
<evidence type="ECO:0000256" key="4">
    <source>
        <dbReference type="PROSITE-ProRule" id="PRU00146"/>
    </source>
</evidence>
<keyword evidence="2 4" id="KW-0863">Zinc-finger</keyword>
<reference evidence="7" key="1">
    <citation type="submission" date="2023-01" db="EMBL/GenBank/DDBJ databases">
        <title>Genome assembly of the deep-sea coral Lophelia pertusa.</title>
        <authorList>
            <person name="Herrera S."/>
            <person name="Cordes E."/>
        </authorList>
    </citation>
    <scope>NUCLEOTIDE SEQUENCE</scope>
    <source>
        <strain evidence="7">USNM1676648</strain>
        <tissue evidence="7">Polyp</tissue>
    </source>
</reference>
<dbReference type="OrthoDB" id="5989931at2759"/>
<feature type="region of interest" description="Disordered" evidence="5">
    <location>
        <begin position="77"/>
        <end position="231"/>
    </location>
</feature>
<keyword evidence="1" id="KW-0479">Metal-binding</keyword>
<dbReference type="AlphaFoldDB" id="A0A9W9ZGZ9"/>
<dbReference type="GO" id="GO:0008270">
    <property type="term" value="F:zinc ion binding"/>
    <property type="evidence" value="ECO:0007669"/>
    <property type="project" value="UniProtKB-KW"/>
</dbReference>
<evidence type="ECO:0000256" key="3">
    <source>
        <dbReference type="ARBA" id="ARBA00022833"/>
    </source>
</evidence>
<dbReference type="InterPro" id="IPR019787">
    <property type="entry name" value="Znf_PHD-finger"/>
</dbReference>
<comment type="caution">
    <text evidence="7">The sequence shown here is derived from an EMBL/GenBank/DDBJ whole genome shotgun (WGS) entry which is preliminary data.</text>
</comment>
<dbReference type="InterPro" id="IPR019786">
    <property type="entry name" value="Zinc_finger_PHD-type_CS"/>
</dbReference>
<organism evidence="7 8">
    <name type="scientific">Desmophyllum pertusum</name>
    <dbReference type="NCBI Taxonomy" id="174260"/>
    <lineage>
        <taxon>Eukaryota</taxon>
        <taxon>Metazoa</taxon>
        <taxon>Cnidaria</taxon>
        <taxon>Anthozoa</taxon>
        <taxon>Hexacorallia</taxon>
        <taxon>Scleractinia</taxon>
        <taxon>Caryophylliina</taxon>
        <taxon>Caryophylliidae</taxon>
        <taxon>Desmophyllum</taxon>
    </lineage>
</organism>
<keyword evidence="7" id="KW-0808">Transferase</keyword>
<dbReference type="Proteomes" id="UP001163046">
    <property type="component" value="Unassembled WGS sequence"/>
</dbReference>
<protein>
    <submittedName>
        <fullName evidence="7">Tyrosine-protein kinase baz1b</fullName>
    </submittedName>
</protein>
<dbReference type="GO" id="GO:0016301">
    <property type="term" value="F:kinase activity"/>
    <property type="evidence" value="ECO:0007669"/>
    <property type="project" value="UniProtKB-KW"/>
</dbReference>
<sequence length="231" mass="26630">MEDEGEEASEASIDNSDDSSDSEDESDEHEDYCHTCGEDGDLICCDTCPLVFHKDCHQPPLRTIPRGAWSCWHCRQPKNKKQMKNARAWTQSEGVKNGRASSRLQRTGRQDSDDEKEERKAEESNVKSFYGKPTRRTRKQKVSSGDDDDDDDDEDEPAKRHDSEHEFDDEEESGKENHRSSRRKIGSRSKSFGKARSKIHEESTTRPELSRRIGGRQWRRYSTGQESTRCK</sequence>
<keyword evidence="3" id="KW-0862">Zinc</keyword>
<dbReference type="InterPro" id="IPR001965">
    <property type="entry name" value="Znf_PHD"/>
</dbReference>
<evidence type="ECO:0000313" key="7">
    <source>
        <dbReference type="EMBL" id="KAJ7380303.1"/>
    </source>
</evidence>
<feature type="compositionally biased region" description="Acidic residues" evidence="5">
    <location>
        <begin position="145"/>
        <end position="156"/>
    </location>
</feature>
<proteinExistence type="predicted"/>
<dbReference type="PROSITE" id="PS50016">
    <property type="entry name" value="ZF_PHD_2"/>
    <property type="match status" value="1"/>
</dbReference>